<protein>
    <submittedName>
        <fullName evidence="1">Uncharacterized protein</fullName>
    </submittedName>
</protein>
<organism evidence="1 2">
    <name type="scientific">Brassica cretica</name>
    <name type="common">Mustard</name>
    <dbReference type="NCBI Taxonomy" id="69181"/>
    <lineage>
        <taxon>Eukaryota</taxon>
        <taxon>Viridiplantae</taxon>
        <taxon>Streptophyta</taxon>
        <taxon>Embryophyta</taxon>
        <taxon>Tracheophyta</taxon>
        <taxon>Spermatophyta</taxon>
        <taxon>Magnoliopsida</taxon>
        <taxon>eudicotyledons</taxon>
        <taxon>Gunneridae</taxon>
        <taxon>Pentapetalae</taxon>
        <taxon>rosids</taxon>
        <taxon>malvids</taxon>
        <taxon>Brassicales</taxon>
        <taxon>Brassicaceae</taxon>
        <taxon>Brassiceae</taxon>
        <taxon>Brassica</taxon>
    </lineage>
</organism>
<reference evidence="1" key="1">
    <citation type="submission" date="2019-12" db="EMBL/GenBank/DDBJ databases">
        <title>Genome sequencing and annotation of Brassica cretica.</title>
        <authorList>
            <person name="Studholme D.J."/>
            <person name="Sarris P."/>
        </authorList>
    </citation>
    <scope>NUCLEOTIDE SEQUENCE</scope>
    <source>
        <strain evidence="1">PFS-109/04</strain>
        <tissue evidence="1">Leaf</tissue>
    </source>
</reference>
<name>A0A8S9PDY3_BRACR</name>
<dbReference type="Proteomes" id="UP000712600">
    <property type="component" value="Unassembled WGS sequence"/>
</dbReference>
<evidence type="ECO:0000313" key="2">
    <source>
        <dbReference type="Proteomes" id="UP000712600"/>
    </source>
</evidence>
<comment type="caution">
    <text evidence="1">The sequence shown here is derived from an EMBL/GenBank/DDBJ whole genome shotgun (WGS) entry which is preliminary data.</text>
</comment>
<evidence type="ECO:0000313" key="1">
    <source>
        <dbReference type="EMBL" id="KAF3513365.1"/>
    </source>
</evidence>
<dbReference type="EMBL" id="QGKX02001521">
    <property type="protein sequence ID" value="KAF3513365.1"/>
    <property type="molecule type" value="Genomic_DNA"/>
</dbReference>
<accession>A0A8S9PDY3</accession>
<dbReference type="AlphaFoldDB" id="A0A8S9PDY3"/>
<sequence>MPPSTYALLNDLSFMHVTAGCCLWVAVVSSVPLRRLLSPHHASLVSTAAFTGVIPASFDRHFCSSPLQSTLLPRSYALVYSGGFGAPSISVFVSDEALCSGSFSGVFPVDPPIRLSPESFFWLKFGGDSHGRHVSPSRHKLTRGV</sequence>
<gene>
    <name evidence="1" type="ORF">F2Q69_00000242</name>
</gene>
<proteinExistence type="predicted"/>